<gene>
    <name evidence="6" type="ORF">EC844_105128</name>
</gene>
<evidence type="ECO:0000256" key="2">
    <source>
        <dbReference type="ARBA" id="ARBA00023015"/>
    </source>
</evidence>
<keyword evidence="4" id="KW-0804">Transcription</keyword>
<evidence type="ECO:0000313" key="7">
    <source>
        <dbReference type="Proteomes" id="UP000294963"/>
    </source>
</evidence>
<dbReference type="SUPFAM" id="SSF53850">
    <property type="entry name" value="Periplasmic binding protein-like II"/>
    <property type="match status" value="1"/>
</dbReference>
<dbReference type="InterPro" id="IPR005119">
    <property type="entry name" value="LysR_subst-bd"/>
</dbReference>
<dbReference type="InterPro" id="IPR036388">
    <property type="entry name" value="WH-like_DNA-bd_sf"/>
</dbReference>
<dbReference type="Pfam" id="PF00126">
    <property type="entry name" value="HTH_1"/>
    <property type="match status" value="1"/>
</dbReference>
<keyword evidence="3 6" id="KW-0238">DNA-binding</keyword>
<dbReference type="GO" id="GO:0003700">
    <property type="term" value="F:DNA-binding transcription factor activity"/>
    <property type="evidence" value="ECO:0007669"/>
    <property type="project" value="InterPro"/>
</dbReference>
<dbReference type="Pfam" id="PF03466">
    <property type="entry name" value="LysR_substrate"/>
    <property type="match status" value="1"/>
</dbReference>
<comment type="caution">
    <text evidence="6">The sequence shown here is derived from an EMBL/GenBank/DDBJ whole genome shotgun (WGS) entry which is preliminary data.</text>
</comment>
<organism evidence="6 7">
    <name type="scientific">Acinetobacter calcoaceticus</name>
    <dbReference type="NCBI Taxonomy" id="471"/>
    <lineage>
        <taxon>Bacteria</taxon>
        <taxon>Pseudomonadati</taxon>
        <taxon>Pseudomonadota</taxon>
        <taxon>Gammaproteobacteria</taxon>
        <taxon>Moraxellales</taxon>
        <taxon>Moraxellaceae</taxon>
        <taxon>Acinetobacter</taxon>
        <taxon>Acinetobacter calcoaceticus/baumannii complex</taxon>
    </lineage>
</organism>
<dbReference type="Gene3D" id="1.10.10.10">
    <property type="entry name" value="Winged helix-like DNA-binding domain superfamily/Winged helix DNA-binding domain"/>
    <property type="match status" value="1"/>
</dbReference>
<dbReference type="InterPro" id="IPR000847">
    <property type="entry name" value="LysR_HTH_N"/>
</dbReference>
<comment type="similarity">
    <text evidence="1">Belongs to the LysR transcriptional regulatory family.</text>
</comment>
<accession>A0A4R1XV50</accession>
<dbReference type="Proteomes" id="UP000294963">
    <property type="component" value="Unassembled WGS sequence"/>
</dbReference>
<dbReference type="GO" id="GO:0003677">
    <property type="term" value="F:DNA binding"/>
    <property type="evidence" value="ECO:0007669"/>
    <property type="project" value="UniProtKB-KW"/>
</dbReference>
<dbReference type="CDD" id="cd08459">
    <property type="entry name" value="PBP2_DntR_NahR_LinR_like"/>
    <property type="match status" value="1"/>
</dbReference>
<dbReference type="InterPro" id="IPR050389">
    <property type="entry name" value="LysR-type_TF"/>
</dbReference>
<dbReference type="Gene3D" id="3.40.190.10">
    <property type="entry name" value="Periplasmic binding protein-like II"/>
    <property type="match status" value="2"/>
</dbReference>
<dbReference type="PANTHER" id="PTHR30118:SF15">
    <property type="entry name" value="TRANSCRIPTIONAL REGULATORY PROTEIN"/>
    <property type="match status" value="1"/>
</dbReference>
<dbReference type="PANTHER" id="PTHR30118">
    <property type="entry name" value="HTH-TYPE TRANSCRIPTIONAL REGULATOR LEUO-RELATED"/>
    <property type="match status" value="1"/>
</dbReference>
<reference evidence="6 7" key="1">
    <citation type="submission" date="2019-03" db="EMBL/GenBank/DDBJ databases">
        <title>Genomic analyses of the natural microbiome of Caenorhabditis elegans.</title>
        <authorList>
            <person name="Samuel B."/>
        </authorList>
    </citation>
    <scope>NUCLEOTIDE SEQUENCE [LARGE SCALE GENOMIC DNA]</scope>
    <source>
        <strain evidence="6 7">JUb89</strain>
    </source>
</reference>
<dbReference type="PROSITE" id="PS50931">
    <property type="entry name" value="HTH_LYSR"/>
    <property type="match status" value="1"/>
</dbReference>
<dbReference type="InterPro" id="IPR036390">
    <property type="entry name" value="WH_DNA-bd_sf"/>
</dbReference>
<evidence type="ECO:0000313" key="6">
    <source>
        <dbReference type="EMBL" id="TCM68424.1"/>
    </source>
</evidence>
<dbReference type="PRINTS" id="PR00039">
    <property type="entry name" value="HTHLYSR"/>
</dbReference>
<feature type="domain" description="HTH lysR-type" evidence="5">
    <location>
        <begin position="4"/>
        <end position="61"/>
    </location>
</feature>
<name>A0A4R1XV50_ACICA</name>
<dbReference type="OrthoDB" id="8557381at2"/>
<evidence type="ECO:0000256" key="1">
    <source>
        <dbReference type="ARBA" id="ARBA00009437"/>
    </source>
</evidence>
<evidence type="ECO:0000256" key="4">
    <source>
        <dbReference type="ARBA" id="ARBA00023163"/>
    </source>
</evidence>
<dbReference type="EMBL" id="SLVJ01000005">
    <property type="protein sequence ID" value="TCM68424.1"/>
    <property type="molecule type" value="Genomic_DNA"/>
</dbReference>
<evidence type="ECO:0000256" key="3">
    <source>
        <dbReference type="ARBA" id="ARBA00023125"/>
    </source>
</evidence>
<sequence>MYDLDIKVLNIFCCIYRFKSISEAAAYLNLSQPTLSNLLNKLRKFYNDPLFLRVGNEMLPTDLAKQLFPLMSEVLQKFELVIGFSDQFDQINSQHKFNIAMTDVSHLVLLPKISTYLKINAPQVQVQVHTITAHTAEQMKNGDIDLAIGFLPNLEDSFYQQKLFEQYYVVIASKDHPRLTDGQITLAQYLSEKHIDVDVGVGAGHYSLDQVCSDLGIKRSIVMQLPSYLGVGLVVQESDTIATVPYYLSEVLLARGNLQILETPVAFPTYAIKQFWHISSHHKKSQKWFRNMCYEILSK</sequence>
<proteinExistence type="inferred from homology"/>
<keyword evidence="7" id="KW-1185">Reference proteome</keyword>
<dbReference type="AlphaFoldDB" id="A0A4R1XV50"/>
<dbReference type="SUPFAM" id="SSF46785">
    <property type="entry name" value="Winged helix' DNA-binding domain"/>
    <property type="match status" value="1"/>
</dbReference>
<keyword evidence="2" id="KW-0805">Transcription regulation</keyword>
<evidence type="ECO:0000259" key="5">
    <source>
        <dbReference type="PROSITE" id="PS50931"/>
    </source>
</evidence>
<protein>
    <submittedName>
        <fullName evidence="6">DNA-binding transcriptional LysR family regulator</fullName>
    </submittedName>
</protein>